<dbReference type="AlphaFoldDB" id="A0A6L9QFT4"/>
<protein>
    <submittedName>
        <fullName evidence="2">Uncharacterized protein</fullName>
    </submittedName>
</protein>
<dbReference type="InterPro" id="IPR046264">
    <property type="entry name" value="DUF6297"/>
</dbReference>
<name>A0A6L9QFT4_9ACTN</name>
<feature type="non-terminal residue" evidence="2">
    <location>
        <position position="319"/>
    </location>
</feature>
<keyword evidence="1" id="KW-1133">Transmembrane helix</keyword>
<feature type="transmembrane region" description="Helical" evidence="1">
    <location>
        <begin position="156"/>
        <end position="176"/>
    </location>
</feature>
<organism evidence="2 3">
    <name type="scientific">Actinomadura bangladeshensis</name>
    <dbReference type="NCBI Taxonomy" id="453573"/>
    <lineage>
        <taxon>Bacteria</taxon>
        <taxon>Bacillati</taxon>
        <taxon>Actinomycetota</taxon>
        <taxon>Actinomycetes</taxon>
        <taxon>Streptosporangiales</taxon>
        <taxon>Thermomonosporaceae</taxon>
        <taxon>Actinomadura</taxon>
    </lineage>
</organism>
<comment type="caution">
    <text evidence="2">The sequence shown here is derived from an EMBL/GenBank/DDBJ whole genome shotgun (WGS) entry which is preliminary data.</text>
</comment>
<proteinExistence type="predicted"/>
<evidence type="ECO:0000256" key="1">
    <source>
        <dbReference type="SAM" id="Phobius"/>
    </source>
</evidence>
<feature type="transmembrane region" description="Helical" evidence="1">
    <location>
        <begin position="125"/>
        <end position="149"/>
    </location>
</feature>
<accession>A0A6L9QFT4</accession>
<evidence type="ECO:0000313" key="3">
    <source>
        <dbReference type="Proteomes" id="UP000475532"/>
    </source>
</evidence>
<dbReference type="EMBL" id="JAAGLI010000389">
    <property type="protein sequence ID" value="NEA24012.1"/>
    <property type="molecule type" value="Genomic_DNA"/>
</dbReference>
<keyword evidence="1" id="KW-0472">Membrane</keyword>
<dbReference type="Proteomes" id="UP000475532">
    <property type="component" value="Unassembled WGS sequence"/>
</dbReference>
<feature type="transmembrane region" description="Helical" evidence="1">
    <location>
        <begin position="196"/>
        <end position="218"/>
    </location>
</feature>
<feature type="transmembrane region" description="Helical" evidence="1">
    <location>
        <begin position="49"/>
        <end position="65"/>
    </location>
</feature>
<sequence>MSMRPGMMKNWSGLYTSVLGAVMAVLLLGPALTGALTGLPQHVTPSRMGAGIALVALAYAGYLVLARTFGPVATSAADAAWLVLSPLPRRRVLRRTVTVLLGISLVGGLVLALGLLSAVGVRDQYAVRLLAAAVLGMSATFGGMAAAVLAQASQAWDGWLPAAIAVVVVFAVLAAVHSSGRSSPGVVAAGASADGWTVAAVAAAATAAVVVRAAWAALERVPAHSILAASTRTGNVATAAVVLDPGALTWIAEDAHWRRRVLRSRPLPSVLRGSRAGRLPRPLRTSLVLAWPEWRRLTRRPGRAALVAASAALPLLAAR</sequence>
<reference evidence="2 3" key="1">
    <citation type="submission" date="2020-01" db="EMBL/GenBank/DDBJ databases">
        <title>Insect and environment-associated Actinomycetes.</title>
        <authorList>
            <person name="Currrie C."/>
            <person name="Chevrette M."/>
            <person name="Carlson C."/>
            <person name="Stubbendieck R."/>
            <person name="Wendt-Pienkowski E."/>
        </authorList>
    </citation>
    <scope>NUCLEOTIDE SEQUENCE [LARGE SCALE GENOMIC DNA]</scope>
    <source>
        <strain evidence="2 3">SID10258</strain>
    </source>
</reference>
<feature type="transmembrane region" description="Helical" evidence="1">
    <location>
        <begin position="97"/>
        <end position="119"/>
    </location>
</feature>
<gene>
    <name evidence="2" type="ORF">G3I70_16170</name>
</gene>
<evidence type="ECO:0000313" key="2">
    <source>
        <dbReference type="EMBL" id="NEA24012.1"/>
    </source>
</evidence>
<keyword evidence="1" id="KW-0812">Transmembrane</keyword>
<dbReference type="Pfam" id="PF19814">
    <property type="entry name" value="DUF6297"/>
    <property type="match status" value="1"/>
</dbReference>